<sequence>MNSSLASLSVEEIARRLRANARRLRTTETDAGGENLKCAAVLVPLLWERGEWHLLFTRRTEYVESHKGQVSFPGGACDAGESQPEETALRESEEEIGLKRSQVHLLGRLPPMITITHFRVTPVVGVIAWPIALKVSTQEVARVFTIPLAWLDDPSNRWEFIREDRQTPLIAYHPYDGELLWGATARMTLMLLEALGSRSQKEGD</sequence>
<dbReference type="PANTHER" id="PTHR12992">
    <property type="entry name" value="NUDIX HYDROLASE"/>
    <property type="match status" value="1"/>
</dbReference>
<reference evidence="8" key="1">
    <citation type="journal article" date="2005" name="Environ. Microbiol.">
        <title>Genetic and functional properties of uncultivated thermophilic crenarchaeotes from a subsurface gold mine as revealed by analysis of genome fragments.</title>
        <authorList>
            <person name="Nunoura T."/>
            <person name="Hirayama H."/>
            <person name="Takami H."/>
            <person name="Oida H."/>
            <person name="Nishi S."/>
            <person name="Shimamura S."/>
            <person name="Suzuki Y."/>
            <person name="Inagaki F."/>
            <person name="Takai K."/>
            <person name="Nealson K.H."/>
            <person name="Horikoshi K."/>
        </authorList>
    </citation>
    <scope>NUCLEOTIDE SEQUENCE</scope>
</reference>
<dbReference type="InterPro" id="IPR000086">
    <property type="entry name" value="NUDIX_hydrolase_dom"/>
</dbReference>
<evidence type="ECO:0000313" key="8">
    <source>
        <dbReference type="EMBL" id="BAL56874.1"/>
    </source>
</evidence>
<evidence type="ECO:0000256" key="3">
    <source>
        <dbReference type="ARBA" id="ARBA00022723"/>
    </source>
</evidence>
<evidence type="ECO:0000259" key="7">
    <source>
        <dbReference type="PROSITE" id="PS51462"/>
    </source>
</evidence>
<dbReference type="PANTHER" id="PTHR12992:SF11">
    <property type="entry name" value="MITOCHONDRIAL COENZYME A DIPHOSPHATASE NUDT8"/>
    <property type="match status" value="1"/>
</dbReference>
<dbReference type="Pfam" id="PF00293">
    <property type="entry name" value="NUDIX"/>
    <property type="match status" value="1"/>
</dbReference>
<name>H5SL38_9CHLR</name>
<evidence type="ECO:0000256" key="2">
    <source>
        <dbReference type="ARBA" id="ARBA00001946"/>
    </source>
</evidence>
<dbReference type="AlphaFoldDB" id="H5SL38"/>
<feature type="domain" description="Nudix hydrolase" evidence="7">
    <location>
        <begin position="36"/>
        <end position="168"/>
    </location>
</feature>
<comment type="cofactor">
    <cofactor evidence="1">
        <name>Mn(2+)</name>
        <dbReference type="ChEBI" id="CHEBI:29035"/>
    </cofactor>
</comment>
<accession>H5SL38</accession>
<protein>
    <submittedName>
        <fullName evidence="8">MutT/nudix family protein</fullName>
    </submittedName>
</protein>
<dbReference type="GO" id="GO:0046872">
    <property type="term" value="F:metal ion binding"/>
    <property type="evidence" value="ECO:0007669"/>
    <property type="project" value="UniProtKB-KW"/>
</dbReference>
<evidence type="ECO:0000256" key="1">
    <source>
        <dbReference type="ARBA" id="ARBA00001936"/>
    </source>
</evidence>
<keyword evidence="6" id="KW-0464">Manganese</keyword>
<dbReference type="InterPro" id="IPR015797">
    <property type="entry name" value="NUDIX_hydrolase-like_dom_sf"/>
</dbReference>
<keyword evidence="3" id="KW-0479">Metal-binding</keyword>
<keyword evidence="5" id="KW-0460">Magnesium</keyword>
<evidence type="ECO:0000256" key="5">
    <source>
        <dbReference type="ARBA" id="ARBA00022842"/>
    </source>
</evidence>
<evidence type="ECO:0000256" key="4">
    <source>
        <dbReference type="ARBA" id="ARBA00022801"/>
    </source>
</evidence>
<organism evidence="8">
    <name type="scientific">uncultured Chloroflexota bacterium</name>
    <dbReference type="NCBI Taxonomy" id="166587"/>
    <lineage>
        <taxon>Bacteria</taxon>
        <taxon>Bacillati</taxon>
        <taxon>Chloroflexota</taxon>
        <taxon>environmental samples</taxon>
    </lineage>
</organism>
<dbReference type="InterPro" id="IPR045121">
    <property type="entry name" value="CoAse"/>
</dbReference>
<dbReference type="EMBL" id="AP011760">
    <property type="protein sequence ID" value="BAL56874.1"/>
    <property type="molecule type" value="Genomic_DNA"/>
</dbReference>
<dbReference type="CDD" id="cd03426">
    <property type="entry name" value="NUDIX_CoAse_Nudt7"/>
    <property type="match status" value="1"/>
</dbReference>
<comment type="cofactor">
    <cofactor evidence="2">
        <name>Mg(2+)</name>
        <dbReference type="ChEBI" id="CHEBI:18420"/>
    </cofactor>
</comment>
<dbReference type="PROSITE" id="PS51462">
    <property type="entry name" value="NUDIX"/>
    <property type="match status" value="1"/>
</dbReference>
<proteinExistence type="predicted"/>
<gene>
    <name evidence="8" type="ORF">HGMM_F44F02C15</name>
</gene>
<dbReference type="SUPFAM" id="SSF55811">
    <property type="entry name" value="Nudix"/>
    <property type="match status" value="1"/>
</dbReference>
<keyword evidence="4" id="KW-0378">Hydrolase</keyword>
<dbReference type="GO" id="GO:0010945">
    <property type="term" value="F:coenzyme A diphosphatase activity"/>
    <property type="evidence" value="ECO:0007669"/>
    <property type="project" value="InterPro"/>
</dbReference>
<evidence type="ECO:0000256" key="6">
    <source>
        <dbReference type="ARBA" id="ARBA00023211"/>
    </source>
</evidence>
<dbReference type="Gene3D" id="3.90.79.10">
    <property type="entry name" value="Nucleoside Triphosphate Pyrophosphohydrolase"/>
    <property type="match status" value="1"/>
</dbReference>
<reference evidence="8" key="2">
    <citation type="journal article" date="2012" name="PLoS ONE">
        <title>A Deeply Branching Thermophilic Bacterium with an Ancient Acetyl-CoA Pathway Dominates a Subsurface Ecosystem.</title>
        <authorList>
            <person name="Takami H."/>
            <person name="Noguchi H."/>
            <person name="Takaki Y."/>
            <person name="Uchiyama I."/>
            <person name="Toyoda A."/>
            <person name="Nishi S."/>
            <person name="Chee G.-J."/>
            <person name="Arai W."/>
            <person name="Nunoura T."/>
            <person name="Itoh T."/>
            <person name="Hattori M."/>
            <person name="Takai K."/>
        </authorList>
    </citation>
    <scope>NUCLEOTIDE SEQUENCE</scope>
</reference>